<proteinExistence type="inferred from homology"/>
<feature type="domain" description="Nitroreductase" evidence="8">
    <location>
        <begin position="10"/>
        <end position="163"/>
    </location>
</feature>
<dbReference type="PANTHER" id="PTHR43821">
    <property type="entry name" value="NAD(P)H NITROREDUCTASE YDJA-RELATED"/>
    <property type="match status" value="1"/>
</dbReference>
<evidence type="ECO:0000256" key="7">
    <source>
        <dbReference type="ARBA" id="ARBA00023027"/>
    </source>
</evidence>
<evidence type="ECO:0000313" key="10">
    <source>
        <dbReference type="Proteomes" id="UP000317243"/>
    </source>
</evidence>
<accession>A0A5C5WPL2</accession>
<dbReference type="GO" id="GO:0016491">
    <property type="term" value="F:oxidoreductase activity"/>
    <property type="evidence" value="ECO:0007669"/>
    <property type="project" value="UniProtKB-KW"/>
</dbReference>
<dbReference type="SUPFAM" id="SSF55469">
    <property type="entry name" value="FMN-dependent nitroreductase-like"/>
    <property type="match status" value="1"/>
</dbReference>
<comment type="caution">
    <text evidence="9">The sequence shown here is derived from an EMBL/GenBank/DDBJ whole genome shotgun (WGS) entry which is preliminary data.</text>
</comment>
<dbReference type="AlphaFoldDB" id="A0A5C5WPL2"/>
<sequence>MAEHDIDSLIRNRRTINAFKTERPDNEAVLAALESGCWAPNHKMAEPWRFYLLGEKTIAQIVDLNAEMTRVKKGDGAAQKKRDKWSTIPGWIVVTSLRSDDSLRDRENYAAVCCAIQNIALSLWSRGIGIKWTTGDVTRSPELYEILQIDPAIEDIVGVLWYGFPKESPTSHRRPLTDVLKQLP</sequence>
<dbReference type="InterPro" id="IPR029479">
    <property type="entry name" value="Nitroreductase"/>
</dbReference>
<dbReference type="Pfam" id="PF00881">
    <property type="entry name" value="Nitroreductase"/>
    <property type="match status" value="1"/>
</dbReference>
<keyword evidence="7" id="KW-0520">NAD</keyword>
<dbReference type="InterPro" id="IPR052530">
    <property type="entry name" value="NAD(P)H_nitroreductase"/>
</dbReference>
<reference evidence="9 10" key="1">
    <citation type="submission" date="2019-02" db="EMBL/GenBank/DDBJ databases">
        <title>Deep-cultivation of Planctomycetes and their phenomic and genomic characterization uncovers novel biology.</title>
        <authorList>
            <person name="Wiegand S."/>
            <person name="Jogler M."/>
            <person name="Boedeker C."/>
            <person name="Pinto D."/>
            <person name="Vollmers J."/>
            <person name="Rivas-Marin E."/>
            <person name="Kohn T."/>
            <person name="Peeters S.H."/>
            <person name="Heuer A."/>
            <person name="Rast P."/>
            <person name="Oberbeckmann S."/>
            <person name="Bunk B."/>
            <person name="Jeske O."/>
            <person name="Meyerdierks A."/>
            <person name="Storesund J.E."/>
            <person name="Kallscheuer N."/>
            <person name="Luecker S."/>
            <person name="Lage O.M."/>
            <person name="Pohl T."/>
            <person name="Merkel B.J."/>
            <person name="Hornburger P."/>
            <person name="Mueller R.-W."/>
            <person name="Bruemmer F."/>
            <person name="Labrenz M."/>
            <person name="Spormann A.M."/>
            <person name="Op Den Camp H."/>
            <person name="Overmann J."/>
            <person name="Amann R."/>
            <person name="Jetten M.S.M."/>
            <person name="Mascher T."/>
            <person name="Medema M.H."/>
            <person name="Devos D.P."/>
            <person name="Kaster A.-K."/>
            <person name="Ovreas L."/>
            <person name="Rohde M."/>
            <person name="Galperin M.Y."/>
            <person name="Jogler C."/>
        </authorList>
    </citation>
    <scope>NUCLEOTIDE SEQUENCE [LARGE SCALE GENOMIC DNA]</scope>
    <source>
        <strain evidence="9 10">KOR42</strain>
    </source>
</reference>
<name>A0A5C5WPL2_9PLAN</name>
<protein>
    <submittedName>
        <fullName evidence="9">Putative NAD(P)H nitroreductase YdjA</fullName>
        <ecNumber evidence="9">1.-.-.-</ecNumber>
    </submittedName>
</protein>
<comment type="cofactor">
    <cofactor evidence="1">
        <name>FMN</name>
        <dbReference type="ChEBI" id="CHEBI:58210"/>
    </cofactor>
</comment>
<dbReference type="InterPro" id="IPR000415">
    <property type="entry name" value="Nitroreductase-like"/>
</dbReference>
<dbReference type="InterPro" id="IPR026021">
    <property type="entry name" value="YdjA-like"/>
</dbReference>
<dbReference type="OrthoDB" id="9804207at2"/>
<keyword evidence="3" id="KW-0285">Flavoprotein</keyword>
<keyword evidence="5" id="KW-0521">NADP</keyword>
<evidence type="ECO:0000256" key="3">
    <source>
        <dbReference type="ARBA" id="ARBA00022630"/>
    </source>
</evidence>
<evidence type="ECO:0000256" key="1">
    <source>
        <dbReference type="ARBA" id="ARBA00001917"/>
    </source>
</evidence>
<comment type="similarity">
    <text evidence="2">Belongs to the nitroreductase family.</text>
</comment>
<dbReference type="EC" id="1.-.-.-" evidence="9"/>
<evidence type="ECO:0000259" key="8">
    <source>
        <dbReference type="Pfam" id="PF00881"/>
    </source>
</evidence>
<dbReference type="CDD" id="cd02135">
    <property type="entry name" value="YdjA-like"/>
    <property type="match status" value="1"/>
</dbReference>
<dbReference type="Gene3D" id="3.40.109.10">
    <property type="entry name" value="NADH Oxidase"/>
    <property type="match status" value="1"/>
</dbReference>
<dbReference type="EMBL" id="SIHI01000009">
    <property type="protein sequence ID" value="TWT51953.1"/>
    <property type="molecule type" value="Genomic_DNA"/>
</dbReference>
<keyword evidence="6 9" id="KW-0560">Oxidoreductase</keyword>
<dbReference type="PANTHER" id="PTHR43821:SF1">
    <property type="entry name" value="NAD(P)H NITROREDUCTASE YDJA-RELATED"/>
    <property type="match status" value="1"/>
</dbReference>
<keyword evidence="10" id="KW-1185">Reference proteome</keyword>
<dbReference type="Proteomes" id="UP000317243">
    <property type="component" value="Unassembled WGS sequence"/>
</dbReference>
<dbReference type="RefSeq" id="WP_146510712.1">
    <property type="nucleotide sequence ID" value="NZ_SIHI01000009.1"/>
</dbReference>
<gene>
    <name evidence="9" type="primary">ydjA</name>
    <name evidence="9" type="ORF">KOR42_32360</name>
</gene>
<evidence type="ECO:0000256" key="5">
    <source>
        <dbReference type="ARBA" id="ARBA00022857"/>
    </source>
</evidence>
<keyword evidence="4" id="KW-0288">FMN</keyword>
<evidence type="ECO:0000256" key="6">
    <source>
        <dbReference type="ARBA" id="ARBA00023002"/>
    </source>
</evidence>
<organism evidence="9 10">
    <name type="scientific">Thalassoglobus neptunius</name>
    <dbReference type="NCBI Taxonomy" id="1938619"/>
    <lineage>
        <taxon>Bacteria</taxon>
        <taxon>Pseudomonadati</taxon>
        <taxon>Planctomycetota</taxon>
        <taxon>Planctomycetia</taxon>
        <taxon>Planctomycetales</taxon>
        <taxon>Planctomycetaceae</taxon>
        <taxon>Thalassoglobus</taxon>
    </lineage>
</organism>
<evidence type="ECO:0000256" key="2">
    <source>
        <dbReference type="ARBA" id="ARBA00007118"/>
    </source>
</evidence>
<evidence type="ECO:0000256" key="4">
    <source>
        <dbReference type="ARBA" id="ARBA00022643"/>
    </source>
</evidence>
<evidence type="ECO:0000313" key="9">
    <source>
        <dbReference type="EMBL" id="TWT51953.1"/>
    </source>
</evidence>